<sequence length="110" mass="12698">MKEINILEAIQMPQLMIDMVTPVKDYEKYDFHVGMKCKIDGFPFELMSENGKLSLEAGAIMLTARRRREQEVPRFQCGETIAIIQLFDGYAKAFAYTLPEKVRQQSFVIS</sequence>
<reference evidence="1 2" key="1">
    <citation type="submission" date="2018-08" db="EMBL/GenBank/DDBJ databases">
        <title>A genome reference for cultivated species of the human gut microbiota.</title>
        <authorList>
            <person name="Zou Y."/>
            <person name="Xue W."/>
            <person name="Luo G."/>
        </authorList>
    </citation>
    <scope>NUCLEOTIDE SEQUENCE [LARGE SCALE GENOMIC DNA]</scope>
    <source>
        <strain evidence="1 2">AF22-21</strain>
    </source>
</reference>
<gene>
    <name evidence="1" type="ORF">DWX94_04270</name>
</gene>
<dbReference type="AlphaFoldDB" id="A0A3R5YUZ3"/>
<dbReference type="Proteomes" id="UP000283295">
    <property type="component" value="Unassembled WGS sequence"/>
</dbReference>
<name>A0A3R5YUZ3_9FIRM</name>
<accession>A0A3R5YUZ3</accession>
<proteinExistence type="predicted"/>
<organism evidence="1 2">
    <name type="scientific">Coprococcus eutactus</name>
    <dbReference type="NCBI Taxonomy" id="33043"/>
    <lineage>
        <taxon>Bacteria</taxon>
        <taxon>Bacillati</taxon>
        <taxon>Bacillota</taxon>
        <taxon>Clostridia</taxon>
        <taxon>Lachnospirales</taxon>
        <taxon>Lachnospiraceae</taxon>
        <taxon>Coprococcus</taxon>
    </lineage>
</organism>
<evidence type="ECO:0000313" key="1">
    <source>
        <dbReference type="EMBL" id="RGS43540.1"/>
    </source>
</evidence>
<protein>
    <submittedName>
        <fullName evidence="1">Uncharacterized protein</fullName>
    </submittedName>
</protein>
<dbReference type="EMBL" id="QRVK01000006">
    <property type="protein sequence ID" value="RGS43540.1"/>
    <property type="molecule type" value="Genomic_DNA"/>
</dbReference>
<evidence type="ECO:0000313" key="2">
    <source>
        <dbReference type="Proteomes" id="UP000283295"/>
    </source>
</evidence>
<comment type="caution">
    <text evidence="1">The sequence shown here is derived from an EMBL/GenBank/DDBJ whole genome shotgun (WGS) entry which is preliminary data.</text>
</comment>